<dbReference type="InterPro" id="IPR043161">
    <property type="entry name" value="DOCK_C_lobe_A"/>
</dbReference>
<dbReference type="InterPro" id="IPR056372">
    <property type="entry name" value="TPR_DOCK"/>
</dbReference>
<evidence type="ECO:0000259" key="3">
    <source>
        <dbReference type="PROSITE" id="PS51651"/>
    </source>
</evidence>
<dbReference type="InterPro" id="IPR027357">
    <property type="entry name" value="DOCKER_dom"/>
</dbReference>
<evidence type="ECO:0000313" key="5">
    <source>
        <dbReference type="Proteomes" id="UP000314982"/>
    </source>
</evidence>
<dbReference type="AlphaFoldDB" id="A0A4W5QXP1"/>
<reference evidence="4" key="2">
    <citation type="submission" date="2025-08" db="UniProtKB">
        <authorList>
            <consortium name="Ensembl"/>
        </authorList>
    </citation>
    <scope>IDENTIFICATION</scope>
</reference>
<dbReference type="GO" id="GO:0005737">
    <property type="term" value="C:cytoplasm"/>
    <property type="evidence" value="ECO:0007669"/>
    <property type="project" value="TreeGrafter"/>
</dbReference>
<dbReference type="GO" id="GO:0031267">
    <property type="term" value="F:small GTPase binding"/>
    <property type="evidence" value="ECO:0007669"/>
    <property type="project" value="TreeGrafter"/>
</dbReference>
<reference evidence="4" key="3">
    <citation type="submission" date="2025-09" db="UniProtKB">
        <authorList>
            <consortium name="Ensembl"/>
        </authorList>
    </citation>
    <scope>IDENTIFICATION</scope>
</reference>
<proteinExistence type="inferred from homology"/>
<name>A0A4W5QXP1_9TELE</name>
<keyword evidence="1" id="KW-0344">Guanine-nucleotide releasing factor</keyword>
<evidence type="ECO:0000313" key="4">
    <source>
        <dbReference type="Ensembl" id="ENSHHUP00000081072.1"/>
    </source>
</evidence>
<dbReference type="GeneTree" id="ENSGT00940000154903"/>
<dbReference type="PANTHER" id="PTHR45653">
    <property type="entry name" value="DEDICATOR OF CYTOKINESIS"/>
    <property type="match status" value="1"/>
</dbReference>
<dbReference type="GO" id="GO:0007264">
    <property type="term" value="P:small GTPase-mediated signal transduction"/>
    <property type="evidence" value="ECO:0007669"/>
    <property type="project" value="InterPro"/>
</dbReference>
<dbReference type="Ensembl" id="ENSHHUT00000083654.1">
    <property type="protein sequence ID" value="ENSHHUP00000081072.1"/>
    <property type="gene ID" value="ENSHHUG00000047172.1"/>
</dbReference>
<dbReference type="PANTHER" id="PTHR45653:SF6">
    <property type="entry name" value="DEDICATOR OF CYTOKINESIS PROTEIN 2"/>
    <property type="match status" value="1"/>
</dbReference>
<feature type="domain" description="DOCKER" evidence="3">
    <location>
        <begin position="278"/>
        <end position="358"/>
    </location>
</feature>
<sequence>METFLLFKDLIGKHVYPSDWMAMIMVQNRVFLRAINTYADTMNLKFLNNNDFEVQLWNNYFHLAVAFITQESLQLQHFSSTKRNKILTKYGDMRRLIGFAIRDMWYKLGKSVCMCVCVLCVWEYMYVGVFDSETDSCASVCVCVGGNKICFIPGMVGPILEMTLIPEEELRRATIPIFFDMMQCEHTVSTHFHKFENEIILKLDHEVEGGGGDERYMELLETILLECAVARPLLRPEVEHFVTLVKGLLVRLLDYRTVMSDDSRNNRMSCTVNLLNFYKDINREGMYIRYLYKLRDLHLDVENYTEAAYTLLLHSRLLKWSDDQCSPQFEVRSCQTQRQLKETLYDKIIGHFDKGKVS</sequence>
<dbReference type="InterPro" id="IPR046769">
    <property type="entry name" value="DOCKER_Lobe_A"/>
</dbReference>
<dbReference type="GO" id="GO:0005085">
    <property type="term" value="F:guanyl-nucleotide exchange factor activity"/>
    <property type="evidence" value="ECO:0007669"/>
    <property type="project" value="UniProtKB-KW"/>
</dbReference>
<evidence type="ECO:0000256" key="1">
    <source>
        <dbReference type="ARBA" id="ARBA00022658"/>
    </source>
</evidence>
<evidence type="ECO:0000256" key="2">
    <source>
        <dbReference type="PROSITE-ProRule" id="PRU00984"/>
    </source>
</evidence>
<protein>
    <recommendedName>
        <fullName evidence="3">DOCKER domain-containing protein</fullName>
    </recommendedName>
</protein>
<dbReference type="Pfam" id="PF23554">
    <property type="entry name" value="TPR_DOCK"/>
    <property type="match status" value="2"/>
</dbReference>
<dbReference type="GO" id="GO:0005886">
    <property type="term" value="C:plasma membrane"/>
    <property type="evidence" value="ECO:0007669"/>
    <property type="project" value="TreeGrafter"/>
</dbReference>
<dbReference type="PROSITE" id="PS51651">
    <property type="entry name" value="DOCKER"/>
    <property type="match status" value="1"/>
</dbReference>
<comment type="similarity">
    <text evidence="2">Belongs to the DOCK family.</text>
</comment>
<dbReference type="InterPro" id="IPR026791">
    <property type="entry name" value="DOCK"/>
</dbReference>
<dbReference type="Proteomes" id="UP000314982">
    <property type="component" value="Unassembled WGS sequence"/>
</dbReference>
<dbReference type="Pfam" id="PF06920">
    <property type="entry name" value="DHR-2_Lobe_A"/>
    <property type="match status" value="1"/>
</dbReference>
<dbReference type="STRING" id="62062.ENSHHUP00000081072"/>
<keyword evidence="5" id="KW-1185">Reference proteome</keyword>
<reference evidence="5" key="1">
    <citation type="submission" date="2018-06" db="EMBL/GenBank/DDBJ databases">
        <title>Genome assembly of Danube salmon.</title>
        <authorList>
            <person name="Macqueen D.J."/>
            <person name="Gundappa M.K."/>
        </authorList>
    </citation>
    <scope>NUCLEOTIDE SEQUENCE [LARGE SCALE GENOMIC DNA]</scope>
</reference>
<dbReference type="GO" id="GO:0007520">
    <property type="term" value="P:myoblast fusion"/>
    <property type="evidence" value="ECO:0007669"/>
    <property type="project" value="TreeGrafter"/>
</dbReference>
<dbReference type="GO" id="GO:0016477">
    <property type="term" value="P:cell migration"/>
    <property type="evidence" value="ECO:0007669"/>
    <property type="project" value="TreeGrafter"/>
</dbReference>
<dbReference type="Gene3D" id="1.25.40.410">
    <property type="match status" value="1"/>
</dbReference>
<organism evidence="4 5">
    <name type="scientific">Hucho hucho</name>
    <name type="common">huchen</name>
    <dbReference type="NCBI Taxonomy" id="62062"/>
    <lineage>
        <taxon>Eukaryota</taxon>
        <taxon>Metazoa</taxon>
        <taxon>Chordata</taxon>
        <taxon>Craniata</taxon>
        <taxon>Vertebrata</taxon>
        <taxon>Euteleostomi</taxon>
        <taxon>Actinopterygii</taxon>
        <taxon>Neopterygii</taxon>
        <taxon>Teleostei</taxon>
        <taxon>Protacanthopterygii</taxon>
        <taxon>Salmoniformes</taxon>
        <taxon>Salmonidae</taxon>
        <taxon>Salmoninae</taxon>
        <taxon>Hucho</taxon>
    </lineage>
</organism>
<accession>A0A4W5QXP1</accession>